<dbReference type="Pfam" id="PF01494">
    <property type="entry name" value="FAD_binding_3"/>
    <property type="match status" value="1"/>
</dbReference>
<dbReference type="GO" id="GO:0071949">
    <property type="term" value="F:FAD binding"/>
    <property type="evidence" value="ECO:0007669"/>
    <property type="project" value="InterPro"/>
</dbReference>
<accession>A0A3A8PNL9</accession>
<reference evidence="4" key="1">
    <citation type="submission" date="2018-09" db="EMBL/GenBank/DDBJ databases">
        <authorList>
            <person name="Livingstone P.G."/>
            <person name="Whitworth D.E."/>
        </authorList>
    </citation>
    <scope>NUCLEOTIDE SEQUENCE [LARGE SCALE GENOMIC DNA]</scope>
    <source>
        <strain evidence="4">AB050A</strain>
    </source>
</reference>
<dbReference type="PANTHER" id="PTHR43476:SF5">
    <property type="entry name" value="FAD-DEPENDENT MONOOXYGENASE"/>
    <property type="match status" value="1"/>
</dbReference>
<dbReference type="OrthoDB" id="9791689at2"/>
<organism evidence="3 4">
    <name type="scientific">Corallococcus aberystwythensis</name>
    <dbReference type="NCBI Taxonomy" id="2316722"/>
    <lineage>
        <taxon>Bacteria</taxon>
        <taxon>Pseudomonadati</taxon>
        <taxon>Myxococcota</taxon>
        <taxon>Myxococcia</taxon>
        <taxon>Myxococcales</taxon>
        <taxon>Cystobacterineae</taxon>
        <taxon>Myxococcaceae</taxon>
        <taxon>Corallococcus</taxon>
    </lineage>
</organism>
<keyword evidence="1" id="KW-0560">Oxidoreductase</keyword>
<dbReference type="GO" id="GO:0016491">
    <property type="term" value="F:oxidoreductase activity"/>
    <property type="evidence" value="ECO:0007669"/>
    <property type="project" value="UniProtKB-KW"/>
</dbReference>
<dbReference type="NCBIfam" id="NF004834">
    <property type="entry name" value="PRK06185.1-3"/>
    <property type="match status" value="1"/>
</dbReference>
<protein>
    <submittedName>
        <fullName evidence="3">FAD-dependent oxidoreductase</fullName>
    </submittedName>
</protein>
<evidence type="ECO:0000313" key="4">
    <source>
        <dbReference type="Proteomes" id="UP000267003"/>
    </source>
</evidence>
<dbReference type="PRINTS" id="PR00420">
    <property type="entry name" value="RNGMNOXGNASE"/>
</dbReference>
<proteinExistence type="predicted"/>
<feature type="domain" description="FAD-binding" evidence="2">
    <location>
        <begin position="8"/>
        <end position="347"/>
    </location>
</feature>
<dbReference type="Gene3D" id="3.50.50.60">
    <property type="entry name" value="FAD/NAD(P)-binding domain"/>
    <property type="match status" value="2"/>
</dbReference>
<comment type="caution">
    <text evidence="3">The sequence shown here is derived from an EMBL/GenBank/DDBJ whole genome shotgun (WGS) entry which is preliminary data.</text>
</comment>
<dbReference type="InterPro" id="IPR002938">
    <property type="entry name" value="FAD-bd"/>
</dbReference>
<evidence type="ECO:0000259" key="2">
    <source>
        <dbReference type="Pfam" id="PF01494"/>
    </source>
</evidence>
<dbReference type="AlphaFoldDB" id="A0A3A8PNL9"/>
<gene>
    <name evidence="3" type="ORF">D7W81_36640</name>
</gene>
<dbReference type="RefSeq" id="WP_120560023.1">
    <property type="nucleotide sequence ID" value="NZ_RAWK01000341.1"/>
</dbReference>
<evidence type="ECO:0000256" key="1">
    <source>
        <dbReference type="ARBA" id="ARBA00023002"/>
    </source>
</evidence>
<dbReference type="Proteomes" id="UP000267003">
    <property type="component" value="Unassembled WGS sequence"/>
</dbReference>
<evidence type="ECO:0000313" key="3">
    <source>
        <dbReference type="EMBL" id="RKH55265.1"/>
    </source>
</evidence>
<dbReference type="InterPro" id="IPR036188">
    <property type="entry name" value="FAD/NAD-bd_sf"/>
</dbReference>
<keyword evidence="4" id="KW-1185">Reference proteome</keyword>
<name>A0A3A8PNL9_9BACT</name>
<dbReference type="PANTHER" id="PTHR43476">
    <property type="entry name" value="3-(3-HYDROXY-PHENYL)PROPIONATE/3-HYDROXYCINNAMIC ACID HYDROXYLASE"/>
    <property type="match status" value="1"/>
</dbReference>
<dbReference type="NCBIfam" id="NF004833">
    <property type="entry name" value="PRK06185.1-1"/>
    <property type="match status" value="1"/>
</dbReference>
<sequence>MADQALTTQCCIAGGGPAGMMLGLLLARAGVEVMVLEKHADFLRDFRGDTIHPSTLELMHELGWLDELLALPHSELLDLRFQVGPHDVKVGDFRHLPTHARYLAFMPQWDLLDLIARKAALYPGFQLHRRTEVTDLVRGEQGQVVGVRARTPEGPLEVRASLVVAADGRSSTLREQSGLKVQVLGAPMDVLWFRVSRRPEDRDPPLGFFEPGQLLLLINRGEQWQCGRVIPKGGIASVHARGLESFRDDFAKQAPFLADRVNELRTWDDVKLLTVQVDRLRTWYQPGLLCIGDAAHAMSPVGGVGINLAVQDAVATANLLTGPLLARHVTTRDLRRVQQRREFPTRLTQRAQVLIQNRVVAPVLRKHALGNGRLPLTLRLVRDFPALRRIPARLIGLGIRPEHVHTPAASPPH</sequence>
<dbReference type="InterPro" id="IPR050631">
    <property type="entry name" value="PheA/TfdB_FAD_monoxygenase"/>
</dbReference>
<dbReference type="SUPFAM" id="SSF51905">
    <property type="entry name" value="FAD/NAD(P)-binding domain"/>
    <property type="match status" value="1"/>
</dbReference>
<dbReference type="EMBL" id="RAWK01000341">
    <property type="protein sequence ID" value="RKH55265.1"/>
    <property type="molecule type" value="Genomic_DNA"/>
</dbReference>